<feature type="zinc finger region" description="TRAF-type" evidence="7">
    <location>
        <begin position="109"/>
        <end position="151"/>
    </location>
</feature>
<keyword evidence="2" id="KW-0963">Cytoplasm</keyword>
<dbReference type="EMBL" id="DS469880">
    <property type="protein sequence ID" value="EDO31692.1"/>
    <property type="molecule type" value="Genomic_DNA"/>
</dbReference>
<keyword evidence="6 7" id="KW-0862">Zinc</keyword>
<dbReference type="GO" id="GO:0005737">
    <property type="term" value="C:cytoplasm"/>
    <property type="evidence" value="ECO:0000318"/>
    <property type="project" value="GO_Central"/>
</dbReference>
<keyword evidence="3 7" id="KW-0479">Metal-binding</keyword>
<reference evidence="12 13" key="1">
    <citation type="journal article" date="2007" name="Science">
        <title>Sea anemone genome reveals ancestral eumetazoan gene repertoire and genomic organization.</title>
        <authorList>
            <person name="Putnam N.H."/>
            <person name="Srivastava M."/>
            <person name="Hellsten U."/>
            <person name="Dirks B."/>
            <person name="Chapman J."/>
            <person name="Salamov A."/>
            <person name="Terry A."/>
            <person name="Shapiro H."/>
            <person name="Lindquist E."/>
            <person name="Kapitonov V.V."/>
            <person name="Jurka J."/>
            <person name="Genikhovich G."/>
            <person name="Grigoriev I.V."/>
            <person name="Lucas S.M."/>
            <person name="Steele R.E."/>
            <person name="Finnerty J.R."/>
            <person name="Technau U."/>
            <person name="Martindale M.Q."/>
            <person name="Rokhsar D.S."/>
        </authorList>
    </citation>
    <scope>NUCLEOTIDE SEQUENCE [LARGE SCALE GENOMIC DNA]</scope>
    <source>
        <strain evidence="13">CH2 X CH6</strain>
    </source>
</reference>
<dbReference type="SUPFAM" id="SSF49599">
    <property type="entry name" value="TRAF domain-like"/>
    <property type="match status" value="2"/>
</dbReference>
<proteinExistence type="predicted"/>
<dbReference type="Proteomes" id="UP000001593">
    <property type="component" value="Unassembled WGS sequence"/>
</dbReference>
<dbReference type="InterPro" id="IPR013083">
    <property type="entry name" value="Znf_RING/FYVE/PHD"/>
</dbReference>
<dbReference type="HOGENOM" id="CLU_021061_4_1_1"/>
<feature type="domain" description="RING-type" evidence="9">
    <location>
        <begin position="27"/>
        <end position="66"/>
    </location>
</feature>
<dbReference type="GO" id="GO:0042981">
    <property type="term" value="P:regulation of apoptotic process"/>
    <property type="evidence" value="ECO:0007669"/>
    <property type="project" value="InterPro"/>
</dbReference>
<evidence type="ECO:0000256" key="5">
    <source>
        <dbReference type="ARBA" id="ARBA00022771"/>
    </source>
</evidence>
<dbReference type="GO" id="GO:0007166">
    <property type="term" value="P:cell surface receptor signaling pathway"/>
    <property type="evidence" value="ECO:0000318"/>
    <property type="project" value="GO_Central"/>
</dbReference>
<dbReference type="Pfam" id="PF21355">
    <property type="entry name" value="TRAF-mep_MATH"/>
    <property type="match status" value="1"/>
</dbReference>
<evidence type="ECO:0000313" key="13">
    <source>
        <dbReference type="Proteomes" id="UP000001593"/>
    </source>
</evidence>
<feature type="domain" description="MATH" evidence="10">
    <location>
        <begin position="257"/>
        <end position="398"/>
    </location>
</feature>
<dbReference type="Pfam" id="PF00097">
    <property type="entry name" value="zf-C3HC4"/>
    <property type="match status" value="1"/>
</dbReference>
<dbReference type="GO" id="GO:0035591">
    <property type="term" value="F:signaling adaptor activity"/>
    <property type="evidence" value="ECO:0000318"/>
    <property type="project" value="GO_Central"/>
</dbReference>
<keyword evidence="8" id="KW-0175">Coiled coil</keyword>
<evidence type="ECO:0000256" key="1">
    <source>
        <dbReference type="ARBA" id="ARBA00004496"/>
    </source>
</evidence>
<feature type="domain" description="TRAF-type" evidence="11">
    <location>
        <begin position="109"/>
        <end position="151"/>
    </location>
</feature>
<evidence type="ECO:0000256" key="8">
    <source>
        <dbReference type="SAM" id="Coils"/>
    </source>
</evidence>
<evidence type="ECO:0000259" key="10">
    <source>
        <dbReference type="PROSITE" id="PS50144"/>
    </source>
</evidence>
<dbReference type="KEGG" id="nve:5502624"/>
<evidence type="ECO:0000256" key="3">
    <source>
        <dbReference type="ARBA" id="ARBA00022723"/>
    </source>
</evidence>
<organism evidence="12 13">
    <name type="scientific">Nematostella vectensis</name>
    <name type="common">Starlet sea anemone</name>
    <dbReference type="NCBI Taxonomy" id="45351"/>
    <lineage>
        <taxon>Eukaryota</taxon>
        <taxon>Metazoa</taxon>
        <taxon>Cnidaria</taxon>
        <taxon>Anthozoa</taxon>
        <taxon>Hexacorallia</taxon>
        <taxon>Actiniaria</taxon>
        <taxon>Edwardsiidae</taxon>
        <taxon>Nematostella</taxon>
    </lineage>
</organism>
<dbReference type="GO" id="GO:0008270">
    <property type="term" value="F:zinc ion binding"/>
    <property type="evidence" value="ECO:0007669"/>
    <property type="project" value="UniProtKB-KW"/>
</dbReference>
<dbReference type="PANTHER" id="PTHR10131">
    <property type="entry name" value="TNF RECEPTOR ASSOCIATED FACTOR"/>
    <property type="match status" value="1"/>
</dbReference>
<dbReference type="InterPro" id="IPR002083">
    <property type="entry name" value="MATH/TRAF_dom"/>
</dbReference>
<dbReference type="InterPro" id="IPR001841">
    <property type="entry name" value="Znf_RING"/>
</dbReference>
<dbReference type="InterPro" id="IPR012227">
    <property type="entry name" value="TNF_rcpt-assoc_TRAF_met"/>
</dbReference>
<dbReference type="InterPro" id="IPR001293">
    <property type="entry name" value="Znf_TRAF"/>
</dbReference>
<dbReference type="GO" id="GO:0043122">
    <property type="term" value="P:regulation of canonical NF-kappaB signal transduction"/>
    <property type="evidence" value="ECO:0000318"/>
    <property type="project" value="GO_Central"/>
</dbReference>
<dbReference type="OMA" id="NEGCEFT"/>
<dbReference type="PIRSF" id="PIRSF015614">
    <property type="entry name" value="TRAF"/>
    <property type="match status" value="1"/>
</dbReference>
<evidence type="ECO:0000256" key="2">
    <source>
        <dbReference type="ARBA" id="ARBA00022490"/>
    </source>
</evidence>
<dbReference type="PhylomeDB" id="A7SX78"/>
<evidence type="ECO:0000259" key="11">
    <source>
        <dbReference type="PROSITE" id="PS50145"/>
    </source>
</evidence>
<dbReference type="InParanoid" id="A7SX78"/>
<accession>A7SX78</accession>
<keyword evidence="13" id="KW-1185">Reference proteome</keyword>
<dbReference type="Gene3D" id="3.30.40.10">
    <property type="entry name" value="Zinc/RING finger domain, C3HC4 (zinc finger)"/>
    <property type="match status" value="2"/>
</dbReference>
<feature type="coiled-coil region" evidence="8">
    <location>
        <begin position="215"/>
        <end position="252"/>
    </location>
</feature>
<dbReference type="PROSITE" id="PS50145">
    <property type="entry name" value="ZF_TRAF"/>
    <property type="match status" value="1"/>
</dbReference>
<dbReference type="eggNOG" id="KOG0297">
    <property type="taxonomic scope" value="Eukaryota"/>
</dbReference>
<dbReference type="STRING" id="45351.A7SX78"/>
<dbReference type="PANTHER" id="PTHR10131:SF148">
    <property type="entry name" value="TNF RECEPTOR-ASSOCIATED FACTOR"/>
    <property type="match status" value="1"/>
</dbReference>
<comment type="subcellular location">
    <subcellularLocation>
        <location evidence="1">Cytoplasm</location>
    </subcellularLocation>
</comment>
<gene>
    <name evidence="12" type="ORF">NEMVEDRAFT_v1g218900</name>
</gene>
<dbReference type="FunFam" id="3.30.40.10:FF:001143">
    <property type="entry name" value="Predicted protein"/>
    <property type="match status" value="1"/>
</dbReference>
<dbReference type="InterPro" id="IPR018957">
    <property type="entry name" value="Znf_C3HC4_RING-type"/>
</dbReference>
<dbReference type="AlphaFoldDB" id="A7SX78"/>
<dbReference type="InterPro" id="IPR008974">
    <property type="entry name" value="TRAF-like"/>
</dbReference>
<keyword evidence="5 7" id="KW-0863">Zinc-finger</keyword>
<evidence type="ECO:0000313" key="12">
    <source>
        <dbReference type="EMBL" id="EDO31692.1"/>
    </source>
</evidence>
<dbReference type="PROSITE" id="PS50089">
    <property type="entry name" value="ZF_RING_2"/>
    <property type="match status" value="1"/>
</dbReference>
<evidence type="ECO:0000256" key="4">
    <source>
        <dbReference type="ARBA" id="ARBA00022737"/>
    </source>
</evidence>
<dbReference type="Gene3D" id="2.60.210.10">
    <property type="entry name" value="Apoptosis, Tumor Necrosis Factor Receptor Associated Protein 2, Chain A"/>
    <property type="match status" value="1"/>
</dbReference>
<keyword evidence="4" id="KW-0677">Repeat</keyword>
<protein>
    <submittedName>
        <fullName evidence="12">Uncharacterized protein</fullName>
    </submittedName>
</protein>
<dbReference type="SUPFAM" id="SSF57850">
    <property type="entry name" value="RING/U-box"/>
    <property type="match status" value="1"/>
</dbReference>
<name>A7SX78_NEMVE</name>
<evidence type="ECO:0000256" key="7">
    <source>
        <dbReference type="PROSITE-ProRule" id="PRU00207"/>
    </source>
</evidence>
<evidence type="ECO:0000256" key="6">
    <source>
        <dbReference type="ARBA" id="ARBA00022833"/>
    </source>
</evidence>
<dbReference type="SMART" id="SM00184">
    <property type="entry name" value="RING"/>
    <property type="match status" value="1"/>
</dbReference>
<evidence type="ECO:0000259" key="9">
    <source>
        <dbReference type="PROSITE" id="PS50089"/>
    </source>
</evidence>
<dbReference type="InterPro" id="IPR049342">
    <property type="entry name" value="TRAF1-6_MATH_dom"/>
</dbReference>
<dbReference type="PROSITE" id="PS50144">
    <property type="entry name" value="MATH"/>
    <property type="match status" value="1"/>
</dbReference>
<dbReference type="FunFam" id="2.60.210.10:FF:000039">
    <property type="entry name" value="Predicted protein"/>
    <property type="match status" value="1"/>
</dbReference>
<dbReference type="SMART" id="SM00061">
    <property type="entry name" value="MATH"/>
    <property type="match status" value="1"/>
</dbReference>
<sequence>MASCGSNTGEGFNPEQFETPPSPELMCGICLMVVNKPVLTYCGHSYCNFCFNKWRNGKDVVTCPVDYKQLETNQFMADKKTERQVLSLCVKCMNGPCSWKGELRDKKKHLTKCDHEVIKCVFDGCDTRLARNSMEKHEETCEWKIVTCEFCDVPYPKREEETVKHRGDCPLAILPCKFSDIGCTFEGRQHAHVAHCENALQAHLDMACGTIRDNNKEIRKNNKKIRDNNKEIETLHEELNTANQTIRKLKGQMAKLVGTFVWRICDYKDLYEEIYSPSFYTSKYGYKVQLKAYLHTNPFNGETHLWLYACIMVGEYDALLEWPFRRKITLYVIDQSDQRKHETLLINPDDVLPDRKKCFHRPIMGNNVGYCLTRSLSLEELTSGGFIADGVMFIKAVVE</sequence>